<dbReference type="InterPro" id="IPR011604">
    <property type="entry name" value="PDDEXK-like_dom_sf"/>
</dbReference>
<reference evidence="1 2" key="1">
    <citation type="submission" date="2017-04" db="EMBL/GenBank/DDBJ databases">
        <title>Complete genome sequence of Flavobacterium kingsejong AJ004.</title>
        <authorList>
            <person name="Lee P.C."/>
        </authorList>
    </citation>
    <scope>NUCLEOTIDE SEQUENCE [LARGE SCALE GENOMIC DNA]</scope>
    <source>
        <strain evidence="1 2">AJ004</strain>
    </source>
</reference>
<gene>
    <name evidence="1" type="ORF">FK004_12730</name>
</gene>
<evidence type="ECO:0000313" key="2">
    <source>
        <dbReference type="Proteomes" id="UP000244677"/>
    </source>
</evidence>
<dbReference type="Gene3D" id="3.90.320.10">
    <property type="match status" value="1"/>
</dbReference>
<dbReference type="OrthoDB" id="256590at2"/>
<dbReference type="KEGG" id="fki:FK004_12730"/>
<proteinExistence type="predicted"/>
<dbReference type="RefSeq" id="WP_108737566.1">
    <property type="nucleotide sequence ID" value="NZ_CP020919.1"/>
</dbReference>
<accession>A0A2S1LQR0</accession>
<sequence>MSVEETLKQTLPNLHVATVLENELFSKSIDFTRPLTDYPKVDTISNFINSGAKPQHIYTESINVGGKVVQDEIEKYLDDDSISSSMFKAALKTPLHFYFAKSEDKEELEKLRKGPAYFQLGTFLHQAILEPTKFERAIVEPNYAMNSTEGVNNMIEFWENLITTNGFGEIGNEQVEAANVLDHCKTIIIDNKLSIDKIDGKRAYVAALKSISGVEPVSEENFLKIQILKKHYQVYGNGILKKLLHHSKREISMYYNDRETGLKVKIRPDAIQFKENIGVDAIISVKSSGIEDLKAFYYQAAKLHYDLSEGMYQEVASACTGRDFNTTITVMLQTVAPYAIALLVWSAEDIEMGKHKYHFAKENVKEIMEKQSTKGYEVFSEDQDHGLIQMFLPNWNQQEYLPVNI</sequence>
<dbReference type="AlphaFoldDB" id="A0A2S1LQR0"/>
<evidence type="ECO:0000313" key="1">
    <source>
        <dbReference type="EMBL" id="AWG26028.1"/>
    </source>
</evidence>
<protein>
    <submittedName>
        <fullName evidence="1">Uncharacterized protein</fullName>
    </submittedName>
</protein>
<organism evidence="1 2">
    <name type="scientific">Flavobacterium kingsejongi</name>
    <dbReference type="NCBI Taxonomy" id="1678728"/>
    <lineage>
        <taxon>Bacteria</taxon>
        <taxon>Pseudomonadati</taxon>
        <taxon>Bacteroidota</taxon>
        <taxon>Flavobacteriia</taxon>
        <taxon>Flavobacteriales</taxon>
        <taxon>Flavobacteriaceae</taxon>
        <taxon>Flavobacterium</taxon>
    </lineage>
</organism>
<name>A0A2S1LQR0_9FLAO</name>
<dbReference type="Proteomes" id="UP000244677">
    <property type="component" value="Chromosome"/>
</dbReference>
<keyword evidence="2" id="KW-1185">Reference proteome</keyword>
<dbReference type="EMBL" id="CP020919">
    <property type="protein sequence ID" value="AWG26028.1"/>
    <property type="molecule type" value="Genomic_DNA"/>
</dbReference>